<dbReference type="SUPFAM" id="SSF53187">
    <property type="entry name" value="Zn-dependent exopeptidases"/>
    <property type="match status" value="1"/>
</dbReference>
<keyword evidence="3" id="KW-0645">Protease</keyword>
<dbReference type="InterPro" id="IPR000819">
    <property type="entry name" value="Peptidase_M17_C"/>
</dbReference>
<evidence type="ECO:0000256" key="3">
    <source>
        <dbReference type="ARBA" id="ARBA00022670"/>
    </source>
</evidence>
<accession>V5I917</accession>
<dbReference type="EMBL" id="GALX01003715">
    <property type="protein sequence ID" value="JAB64751.1"/>
    <property type="molecule type" value="Transcribed_RNA"/>
</dbReference>
<gene>
    <name evidence="6" type="primary">PEPL1</name>
</gene>
<comment type="similarity">
    <text evidence="1">Belongs to the peptidase M17 family.</text>
</comment>
<evidence type="ECO:0000259" key="5">
    <source>
        <dbReference type="PROSITE" id="PS00631"/>
    </source>
</evidence>
<evidence type="ECO:0000256" key="2">
    <source>
        <dbReference type="ARBA" id="ARBA00022438"/>
    </source>
</evidence>
<name>V5I917_ANOGL</name>
<sequence>MATKLVFQSGLTKSDPQQTPVLVLGQVKHLTQLKFQTIKSKLEPRVTEETFKVAVSSLHPSPTDSCSLYLNLATVAALPVKCSRHNTPSRAHAITRLIQVSSTGVDESIVIVCERNDVYASGCAVTRAFPLYSKKTSGSSDGEVTTVSVEFVIVGSNNGRENSLVESGDLSPLEINALDDAATGIRLAARIVDMPCNEMNVDHFLEEVQSVGRALNITPTIIRGKELAEKGFGGIYGVGKAAAVPPALAVLSHTPQSAQTTVAWVGKGIVYDTGGLSLKGKTAMPGMKRDCGGAAGILGAFYAAVKANFSHNLHVVFCLAENAVGPDATKPDDIHTLYSGRTVEINNTDAEGRLVLADGVVYAQRDLKADIILDMATLTGAQGIATGKYHAAVLTNNGEWEDLLLQAGLRSGDLVFPIPYCPELHFSEFSSAVADMKNSVADRSNAQSSCAGLFIAAHLGFDFPGNWIHVDMATPVHSGERATGYGVALLTTLFGSFCKQPLLQSIAPELDNVNETAAKKPRKK</sequence>
<dbReference type="Gene3D" id="3.40.50.10590">
    <property type="entry name" value="Zn-dependent exopeptidases"/>
    <property type="match status" value="1"/>
</dbReference>
<dbReference type="GO" id="GO:0070006">
    <property type="term" value="F:metalloaminopeptidase activity"/>
    <property type="evidence" value="ECO:0007669"/>
    <property type="project" value="InterPro"/>
</dbReference>
<dbReference type="AlphaFoldDB" id="V5I917"/>
<dbReference type="PANTHER" id="PTHR11963:SF4">
    <property type="entry name" value="AMINOPEPTIDASE NPEPL1-RELATED"/>
    <property type="match status" value="1"/>
</dbReference>
<dbReference type="FunFam" id="3.40.630.10:FF:000035">
    <property type="entry name" value="Probable aminopeptidase NPEPL1"/>
    <property type="match status" value="1"/>
</dbReference>
<dbReference type="GO" id="GO:0005737">
    <property type="term" value="C:cytoplasm"/>
    <property type="evidence" value="ECO:0007669"/>
    <property type="project" value="InterPro"/>
</dbReference>
<feature type="domain" description="Cytosol aminopeptidase" evidence="5">
    <location>
        <begin position="347"/>
        <end position="354"/>
    </location>
</feature>
<keyword evidence="4" id="KW-0378">Hydrolase</keyword>
<dbReference type="InterPro" id="IPR041417">
    <property type="entry name" value="NPEPL1_N"/>
</dbReference>
<dbReference type="PRINTS" id="PR00481">
    <property type="entry name" value="LAMNOPPTDASE"/>
</dbReference>
<dbReference type="InterPro" id="IPR011356">
    <property type="entry name" value="Leucine_aapep/pepB"/>
</dbReference>
<organism evidence="6">
    <name type="scientific">Anoplophora glabripennis</name>
    <name type="common">Asian longhorn beetle</name>
    <name type="synonym">Anoplophora nobilis</name>
    <dbReference type="NCBI Taxonomy" id="217634"/>
    <lineage>
        <taxon>Eukaryota</taxon>
        <taxon>Metazoa</taxon>
        <taxon>Ecdysozoa</taxon>
        <taxon>Arthropoda</taxon>
        <taxon>Hexapoda</taxon>
        <taxon>Insecta</taxon>
        <taxon>Pterygota</taxon>
        <taxon>Neoptera</taxon>
        <taxon>Endopterygota</taxon>
        <taxon>Coleoptera</taxon>
        <taxon>Polyphaga</taxon>
        <taxon>Cucujiformia</taxon>
        <taxon>Chrysomeloidea</taxon>
        <taxon>Cerambycidae</taxon>
        <taxon>Lamiinae</taxon>
        <taxon>Lamiini</taxon>
        <taxon>Anoplophora</taxon>
    </lineage>
</organism>
<dbReference type="Pfam" id="PF18295">
    <property type="entry name" value="Pdase_M17_N2"/>
    <property type="match status" value="1"/>
</dbReference>
<evidence type="ECO:0000256" key="4">
    <source>
        <dbReference type="ARBA" id="ARBA00022801"/>
    </source>
</evidence>
<dbReference type="GO" id="GO:0030145">
    <property type="term" value="F:manganese ion binding"/>
    <property type="evidence" value="ECO:0007669"/>
    <property type="project" value="InterPro"/>
</dbReference>
<dbReference type="PROSITE" id="PS00631">
    <property type="entry name" value="CYTOSOL_AP"/>
    <property type="match status" value="1"/>
</dbReference>
<dbReference type="PANTHER" id="PTHR11963">
    <property type="entry name" value="LEUCINE AMINOPEPTIDASE-RELATED"/>
    <property type="match status" value="1"/>
</dbReference>
<protein>
    <submittedName>
        <fullName evidence="6">Putative aminopeptidase NPEPL1</fullName>
    </submittedName>
</protein>
<keyword evidence="2 6" id="KW-0031">Aminopeptidase</keyword>
<dbReference type="MEROPS" id="M17.A04"/>
<proteinExistence type="inferred from homology"/>
<dbReference type="Gene3D" id="3.40.630.10">
    <property type="entry name" value="Zn peptidases"/>
    <property type="match status" value="1"/>
</dbReference>
<evidence type="ECO:0000256" key="1">
    <source>
        <dbReference type="ARBA" id="ARBA00009528"/>
    </source>
</evidence>
<dbReference type="CDD" id="cd00433">
    <property type="entry name" value="Peptidase_M17"/>
    <property type="match status" value="1"/>
</dbReference>
<reference evidence="6" key="1">
    <citation type="submission" date="2013-07" db="EMBL/GenBank/DDBJ databases">
        <title>Midgut Transcriptome Profiling of Anoplphora glabripennis, a Lignocellulose Degrading, Wood-Boring Cerambycid.</title>
        <authorList>
            <person name="Scully E.D."/>
            <person name="Hoover K."/>
            <person name="Carlson J.E."/>
            <person name="Tien M."/>
            <person name="Geib S.M."/>
        </authorList>
    </citation>
    <scope>NUCLEOTIDE SEQUENCE</scope>
</reference>
<dbReference type="GO" id="GO:0006508">
    <property type="term" value="P:proteolysis"/>
    <property type="evidence" value="ECO:0007669"/>
    <property type="project" value="UniProtKB-KW"/>
</dbReference>
<evidence type="ECO:0000313" key="6">
    <source>
        <dbReference type="EMBL" id="JAB64751.1"/>
    </source>
</evidence>
<dbReference type="Pfam" id="PF00883">
    <property type="entry name" value="Peptidase_M17"/>
    <property type="match status" value="1"/>
</dbReference>